<evidence type="ECO:0000256" key="6">
    <source>
        <dbReference type="ARBA" id="ARBA00023136"/>
    </source>
</evidence>
<keyword evidence="3 7" id="KW-0812">Transmembrane</keyword>
<evidence type="ECO:0000313" key="9">
    <source>
        <dbReference type="EMBL" id="KAK5699957.1"/>
    </source>
</evidence>
<evidence type="ECO:0000256" key="3">
    <source>
        <dbReference type="ARBA" id="ARBA00022692"/>
    </source>
</evidence>
<gene>
    <name evidence="9" type="ORF">LTR97_006091</name>
</gene>
<evidence type="ECO:0000259" key="8">
    <source>
        <dbReference type="Pfam" id="PF01694"/>
    </source>
</evidence>
<comment type="similarity">
    <text evidence="2">Belongs to the peptidase S54 family.</text>
</comment>
<feature type="transmembrane region" description="Helical" evidence="7">
    <location>
        <begin position="152"/>
        <end position="172"/>
    </location>
</feature>
<comment type="caution">
    <text evidence="9">The sequence shown here is derived from an EMBL/GenBank/DDBJ whole genome shotgun (WGS) entry which is preliminary data.</text>
</comment>
<name>A0AAN7VSP1_9PEZI</name>
<keyword evidence="4" id="KW-0378">Hydrolase</keyword>
<dbReference type="Gene3D" id="1.20.1540.10">
    <property type="entry name" value="Rhomboid-like"/>
    <property type="match status" value="1"/>
</dbReference>
<dbReference type="EMBL" id="JAVRQU010000008">
    <property type="protein sequence ID" value="KAK5699957.1"/>
    <property type="molecule type" value="Genomic_DNA"/>
</dbReference>
<proteinExistence type="inferred from homology"/>
<dbReference type="GO" id="GO:0016020">
    <property type="term" value="C:membrane"/>
    <property type="evidence" value="ECO:0007669"/>
    <property type="project" value="UniProtKB-SubCell"/>
</dbReference>
<feature type="transmembrane region" description="Helical" evidence="7">
    <location>
        <begin position="201"/>
        <end position="220"/>
    </location>
</feature>
<dbReference type="Pfam" id="PF01694">
    <property type="entry name" value="Rhomboid"/>
    <property type="match status" value="1"/>
</dbReference>
<feature type="transmembrane region" description="Helical" evidence="7">
    <location>
        <begin position="256"/>
        <end position="275"/>
    </location>
</feature>
<comment type="subcellular location">
    <subcellularLocation>
        <location evidence="1">Membrane</location>
        <topology evidence="1">Multi-pass membrane protein</topology>
    </subcellularLocation>
</comment>
<evidence type="ECO:0000256" key="1">
    <source>
        <dbReference type="ARBA" id="ARBA00004141"/>
    </source>
</evidence>
<evidence type="ECO:0000256" key="2">
    <source>
        <dbReference type="ARBA" id="ARBA00009045"/>
    </source>
</evidence>
<dbReference type="PANTHER" id="PTHR43731">
    <property type="entry name" value="RHOMBOID PROTEASE"/>
    <property type="match status" value="1"/>
</dbReference>
<reference evidence="9" key="1">
    <citation type="submission" date="2023-08" db="EMBL/GenBank/DDBJ databases">
        <title>Black Yeasts Isolated from many extreme environments.</title>
        <authorList>
            <person name="Coleine C."/>
            <person name="Stajich J.E."/>
            <person name="Selbmann L."/>
        </authorList>
    </citation>
    <scope>NUCLEOTIDE SEQUENCE</scope>
    <source>
        <strain evidence="9">CCFEE 5810</strain>
    </source>
</reference>
<feature type="transmembrane region" description="Helical" evidence="7">
    <location>
        <begin position="115"/>
        <end position="140"/>
    </location>
</feature>
<protein>
    <recommendedName>
        <fullName evidence="8">Peptidase S54 rhomboid domain-containing protein</fullName>
    </recommendedName>
</protein>
<dbReference type="AlphaFoldDB" id="A0AAN7VSP1"/>
<dbReference type="InterPro" id="IPR022764">
    <property type="entry name" value="Peptidase_S54_rhomboid_dom"/>
</dbReference>
<dbReference type="InterPro" id="IPR035952">
    <property type="entry name" value="Rhomboid-like_sf"/>
</dbReference>
<keyword evidence="6 7" id="KW-0472">Membrane</keyword>
<keyword evidence="5 7" id="KW-1133">Transmembrane helix</keyword>
<dbReference type="SUPFAM" id="SSF144091">
    <property type="entry name" value="Rhomboid-like"/>
    <property type="match status" value="1"/>
</dbReference>
<accession>A0AAN7VSP1</accession>
<evidence type="ECO:0000256" key="4">
    <source>
        <dbReference type="ARBA" id="ARBA00022801"/>
    </source>
</evidence>
<feature type="domain" description="Peptidase S54 rhomboid" evidence="8">
    <location>
        <begin position="112"/>
        <end position="278"/>
    </location>
</feature>
<feature type="transmembrane region" description="Helical" evidence="7">
    <location>
        <begin position="68"/>
        <end position="86"/>
    </location>
</feature>
<dbReference type="GO" id="GO:0006465">
    <property type="term" value="P:signal peptide processing"/>
    <property type="evidence" value="ECO:0007669"/>
    <property type="project" value="TreeGrafter"/>
</dbReference>
<feature type="transmembrane region" description="Helical" evidence="7">
    <location>
        <begin position="227"/>
        <end position="250"/>
    </location>
</feature>
<dbReference type="GO" id="GO:0004252">
    <property type="term" value="F:serine-type endopeptidase activity"/>
    <property type="evidence" value="ECO:0007669"/>
    <property type="project" value="InterPro"/>
</dbReference>
<organism evidence="9 10">
    <name type="scientific">Elasticomyces elasticus</name>
    <dbReference type="NCBI Taxonomy" id="574655"/>
    <lineage>
        <taxon>Eukaryota</taxon>
        <taxon>Fungi</taxon>
        <taxon>Dikarya</taxon>
        <taxon>Ascomycota</taxon>
        <taxon>Pezizomycotina</taxon>
        <taxon>Dothideomycetes</taxon>
        <taxon>Dothideomycetidae</taxon>
        <taxon>Mycosphaerellales</taxon>
        <taxon>Teratosphaeriaceae</taxon>
        <taxon>Elasticomyces</taxon>
    </lineage>
</organism>
<evidence type="ECO:0000313" key="10">
    <source>
        <dbReference type="Proteomes" id="UP001310594"/>
    </source>
</evidence>
<dbReference type="InterPro" id="IPR050925">
    <property type="entry name" value="Rhomboid_protease_S54"/>
</dbReference>
<dbReference type="Proteomes" id="UP001310594">
    <property type="component" value="Unassembled WGS sequence"/>
</dbReference>
<sequence length="292" mass="32098">MLSPLLTRLRALQRVGVPPMGSAPKRTLTKIRPFFRQSFELQSSRNGFTRRAYNTQPIIYTRASAARAIWLIIGLNTAVFGGWQYAQYNRDHKLLRTLQDNFLLSWQNVRDGRPWVVLTSAFSHMSVTHFAFNMFSFLSFGGMLAGVPGLTGVRMLTLGLGSALAGSAAWLYERQAPVTANSVWDRAVASFREGNSALGQASALGASGLVMGVGAAATCFMPQARMFIFFFEAPLWLSMLGFVAIDTYFVGSDLTGIGHSAHLGGVAFGFAYYLLSLRRFGGVLGPRLLRRY</sequence>
<dbReference type="PANTHER" id="PTHR43731:SF14">
    <property type="entry name" value="PRESENILIN-ASSOCIATED RHOMBOID-LIKE PROTEIN, MITOCHONDRIAL"/>
    <property type="match status" value="1"/>
</dbReference>
<evidence type="ECO:0000256" key="5">
    <source>
        <dbReference type="ARBA" id="ARBA00022989"/>
    </source>
</evidence>
<evidence type="ECO:0000256" key="7">
    <source>
        <dbReference type="SAM" id="Phobius"/>
    </source>
</evidence>